<dbReference type="OrthoDB" id="9156378at2"/>
<keyword evidence="1" id="KW-0732">Signal</keyword>
<organism evidence="2 3">
    <name type="scientific">Aquabacterium commune</name>
    <dbReference type="NCBI Taxonomy" id="70586"/>
    <lineage>
        <taxon>Bacteria</taxon>
        <taxon>Pseudomonadati</taxon>
        <taxon>Pseudomonadota</taxon>
        <taxon>Betaproteobacteria</taxon>
        <taxon>Burkholderiales</taxon>
        <taxon>Aquabacterium</taxon>
    </lineage>
</organism>
<sequence>MTPTRSINSHRMTLLGLSLVAVLGALSGCASTTIDVTGQALQAPLCGRASAASASASVAVLWGPLWRPDQKEPPLREAAALKGLQQFFATQRCLTDVAIQRIAIPAQGELLSDAALLDMAKTLTPHANKVILIVVRELGPKLRIGLPTLVEGGTEVVVDVRVVDAQRQTREATVQTHWQKGGPFYVKGVKSLDQDMQAALASVFVAPFATSHPP</sequence>
<dbReference type="EMBL" id="SNXW01000011">
    <property type="protein sequence ID" value="TDP80688.1"/>
    <property type="molecule type" value="Genomic_DNA"/>
</dbReference>
<name>A0A4V3CV19_9BURK</name>
<protein>
    <recommendedName>
        <fullName evidence="4">DUF3313 domain-containing protein</fullName>
    </recommendedName>
</protein>
<reference evidence="2 3" key="1">
    <citation type="submission" date="2019-03" db="EMBL/GenBank/DDBJ databases">
        <title>Genomic Encyclopedia of Type Strains, Phase IV (KMG-IV): sequencing the most valuable type-strain genomes for metagenomic binning, comparative biology and taxonomic classification.</title>
        <authorList>
            <person name="Goeker M."/>
        </authorList>
    </citation>
    <scope>NUCLEOTIDE SEQUENCE [LARGE SCALE GENOMIC DNA]</scope>
    <source>
        <strain evidence="2 3">DSM 11901</strain>
    </source>
</reference>
<evidence type="ECO:0000256" key="1">
    <source>
        <dbReference type="SAM" id="SignalP"/>
    </source>
</evidence>
<evidence type="ECO:0000313" key="3">
    <source>
        <dbReference type="Proteomes" id="UP000294593"/>
    </source>
</evidence>
<feature type="chain" id="PRO_5020637955" description="DUF3313 domain-containing protein" evidence="1">
    <location>
        <begin position="33"/>
        <end position="214"/>
    </location>
</feature>
<comment type="caution">
    <text evidence="2">The sequence shown here is derived from an EMBL/GenBank/DDBJ whole genome shotgun (WGS) entry which is preliminary data.</text>
</comment>
<dbReference type="PROSITE" id="PS51257">
    <property type="entry name" value="PROKAR_LIPOPROTEIN"/>
    <property type="match status" value="1"/>
</dbReference>
<gene>
    <name evidence="2" type="ORF">EV672_11123</name>
</gene>
<feature type="signal peptide" evidence="1">
    <location>
        <begin position="1"/>
        <end position="32"/>
    </location>
</feature>
<evidence type="ECO:0008006" key="4">
    <source>
        <dbReference type="Google" id="ProtNLM"/>
    </source>
</evidence>
<dbReference type="AlphaFoldDB" id="A0A4V3CV19"/>
<proteinExistence type="predicted"/>
<dbReference type="RefSeq" id="WP_133610975.1">
    <property type="nucleotide sequence ID" value="NZ_SNXW01000011.1"/>
</dbReference>
<evidence type="ECO:0000313" key="2">
    <source>
        <dbReference type="EMBL" id="TDP80688.1"/>
    </source>
</evidence>
<dbReference type="Proteomes" id="UP000294593">
    <property type="component" value="Unassembled WGS sequence"/>
</dbReference>
<keyword evidence="3" id="KW-1185">Reference proteome</keyword>
<accession>A0A4V3CV19</accession>